<dbReference type="Proteomes" id="UP000198916">
    <property type="component" value="Unassembled WGS sequence"/>
</dbReference>
<comment type="similarity">
    <text evidence="1">Belongs to the transferase hexapeptide repeat family.</text>
</comment>
<dbReference type="Pfam" id="PF00132">
    <property type="entry name" value="Hexapep"/>
    <property type="match status" value="1"/>
</dbReference>
<keyword evidence="2 3" id="KW-0808">Transferase</keyword>
<dbReference type="Gene3D" id="2.160.10.10">
    <property type="entry name" value="Hexapeptide repeat proteins"/>
    <property type="match status" value="1"/>
</dbReference>
<evidence type="ECO:0000256" key="2">
    <source>
        <dbReference type="ARBA" id="ARBA00022679"/>
    </source>
</evidence>
<proteinExistence type="inferred from homology"/>
<dbReference type="SUPFAM" id="SSF51161">
    <property type="entry name" value="Trimeric LpxA-like enzymes"/>
    <property type="match status" value="1"/>
</dbReference>
<name>A0A1H7NP06_9SPHI</name>
<dbReference type="InterPro" id="IPR001451">
    <property type="entry name" value="Hexapep"/>
</dbReference>
<accession>A0A1H7NP06</accession>
<sequence>MSYNIDTYIGPSFSLRNRIGRVTWGIVYLLFFRYSPRPLHAWRAFLLRLFGAEIGKGVHVYPRAKIWAPWTIKIGDESGISDDVNLYSQAPITIGKRVVISQGSYICTGTHDYMKRGFPLRALPIIIEDYAWIATEVFVHPGVAIGEGSVVGARSVVTKDTEPWMVCAGFPCKPIKERIIVD</sequence>
<dbReference type="InterPro" id="IPR051159">
    <property type="entry name" value="Hexapeptide_acetyltransf"/>
</dbReference>
<keyword evidence="4" id="KW-1185">Reference proteome</keyword>
<dbReference type="CDD" id="cd05825">
    <property type="entry name" value="LbH_wcaF_like"/>
    <property type="match status" value="1"/>
</dbReference>
<protein>
    <submittedName>
        <fullName evidence="3">Putative colanic acid biosynthesis acetyltransferase WcaF</fullName>
    </submittedName>
</protein>
<dbReference type="OrthoDB" id="9814490at2"/>
<dbReference type="NCBIfam" id="NF007797">
    <property type="entry name" value="PRK10502.1"/>
    <property type="match status" value="1"/>
</dbReference>
<reference evidence="4" key="1">
    <citation type="submission" date="2016-10" db="EMBL/GenBank/DDBJ databases">
        <authorList>
            <person name="Varghese N."/>
            <person name="Submissions S."/>
        </authorList>
    </citation>
    <scope>NUCLEOTIDE SEQUENCE [LARGE SCALE GENOMIC DNA]</scope>
    <source>
        <strain evidence="4">Jip14</strain>
    </source>
</reference>
<dbReference type="GO" id="GO:0008374">
    <property type="term" value="F:O-acyltransferase activity"/>
    <property type="evidence" value="ECO:0007669"/>
    <property type="project" value="TreeGrafter"/>
</dbReference>
<gene>
    <name evidence="3" type="ORF">SAMN05421740_10443</name>
</gene>
<organism evidence="3 4">
    <name type="scientific">Parapedobacter koreensis</name>
    <dbReference type="NCBI Taxonomy" id="332977"/>
    <lineage>
        <taxon>Bacteria</taxon>
        <taxon>Pseudomonadati</taxon>
        <taxon>Bacteroidota</taxon>
        <taxon>Sphingobacteriia</taxon>
        <taxon>Sphingobacteriales</taxon>
        <taxon>Sphingobacteriaceae</taxon>
        <taxon>Parapedobacter</taxon>
    </lineage>
</organism>
<evidence type="ECO:0000256" key="1">
    <source>
        <dbReference type="ARBA" id="ARBA00007274"/>
    </source>
</evidence>
<evidence type="ECO:0000313" key="4">
    <source>
        <dbReference type="Proteomes" id="UP000198916"/>
    </source>
</evidence>
<evidence type="ECO:0000313" key="3">
    <source>
        <dbReference type="EMBL" id="SEL24738.1"/>
    </source>
</evidence>
<dbReference type="GO" id="GO:0005829">
    <property type="term" value="C:cytosol"/>
    <property type="evidence" value="ECO:0007669"/>
    <property type="project" value="TreeGrafter"/>
</dbReference>
<dbReference type="AlphaFoldDB" id="A0A1H7NP06"/>
<dbReference type="PANTHER" id="PTHR23416:SF23">
    <property type="entry name" value="ACETYLTRANSFERASE C18B11.09C-RELATED"/>
    <property type="match status" value="1"/>
</dbReference>
<dbReference type="STRING" id="332977.SAMN05421740_10443"/>
<dbReference type="EMBL" id="FNZR01000004">
    <property type="protein sequence ID" value="SEL24738.1"/>
    <property type="molecule type" value="Genomic_DNA"/>
</dbReference>
<dbReference type="InterPro" id="IPR011004">
    <property type="entry name" value="Trimer_LpxA-like_sf"/>
</dbReference>
<dbReference type="PANTHER" id="PTHR23416">
    <property type="entry name" value="SIALIC ACID SYNTHASE-RELATED"/>
    <property type="match status" value="1"/>
</dbReference>
<dbReference type="RefSeq" id="WP_090605529.1">
    <property type="nucleotide sequence ID" value="NZ_FNZR01000004.1"/>
</dbReference>